<evidence type="ECO:0000256" key="1">
    <source>
        <dbReference type="SAM" id="MobiDB-lite"/>
    </source>
</evidence>
<comment type="caution">
    <text evidence="3">The sequence shown here is derived from an EMBL/GenBank/DDBJ whole genome shotgun (WGS) entry which is preliminary data.</text>
</comment>
<dbReference type="AlphaFoldDB" id="A0A5J4YSG4"/>
<gene>
    <name evidence="3" type="ORF">FVE85_4150</name>
</gene>
<feature type="compositionally biased region" description="Basic and acidic residues" evidence="1">
    <location>
        <begin position="132"/>
        <end position="144"/>
    </location>
</feature>
<reference evidence="4" key="1">
    <citation type="journal article" date="2019" name="Nat. Commun.">
        <title>Expansion of phycobilisome linker gene families in mesophilic red algae.</title>
        <authorList>
            <person name="Lee J."/>
            <person name="Kim D."/>
            <person name="Bhattacharya D."/>
            <person name="Yoon H.S."/>
        </authorList>
    </citation>
    <scope>NUCLEOTIDE SEQUENCE [LARGE SCALE GENOMIC DNA]</scope>
    <source>
        <strain evidence="4">CCMP 1328</strain>
    </source>
</reference>
<organism evidence="3 4">
    <name type="scientific">Porphyridium purpureum</name>
    <name type="common">Red alga</name>
    <name type="synonym">Porphyridium cruentum</name>
    <dbReference type="NCBI Taxonomy" id="35688"/>
    <lineage>
        <taxon>Eukaryota</taxon>
        <taxon>Rhodophyta</taxon>
        <taxon>Bangiophyceae</taxon>
        <taxon>Porphyridiales</taxon>
        <taxon>Porphyridiaceae</taxon>
        <taxon>Porphyridium</taxon>
    </lineage>
</organism>
<keyword evidence="2" id="KW-0812">Transmembrane</keyword>
<dbReference type="EMBL" id="VRMN01000005">
    <property type="protein sequence ID" value="KAA8494175.1"/>
    <property type="molecule type" value="Genomic_DNA"/>
</dbReference>
<dbReference type="Proteomes" id="UP000324585">
    <property type="component" value="Unassembled WGS sequence"/>
</dbReference>
<keyword evidence="4" id="KW-1185">Reference proteome</keyword>
<evidence type="ECO:0000256" key="2">
    <source>
        <dbReference type="SAM" id="Phobius"/>
    </source>
</evidence>
<sequence length="144" mass="15998">MYAFTQLAVVPRGHFSLTPSVCHVEARKSARAPSVGAVSRQPRKLTVPRMAFDWKDPEQLLGALALFQAIGVTVGVVIVTIDSLIKKNNLRVSRQQLQQSRVEEKVKKELKKLLKKSSSGLPRSTKKVQRARGFEEGSKSDETD</sequence>
<keyword evidence="2" id="KW-0472">Membrane</keyword>
<name>A0A5J4YSG4_PORPP</name>
<evidence type="ECO:0000313" key="4">
    <source>
        <dbReference type="Proteomes" id="UP000324585"/>
    </source>
</evidence>
<evidence type="ECO:0000313" key="3">
    <source>
        <dbReference type="EMBL" id="KAA8494175.1"/>
    </source>
</evidence>
<protein>
    <submittedName>
        <fullName evidence="3">Uncharacterized protein</fullName>
    </submittedName>
</protein>
<feature type="transmembrane region" description="Helical" evidence="2">
    <location>
        <begin position="60"/>
        <end position="85"/>
    </location>
</feature>
<keyword evidence="2" id="KW-1133">Transmembrane helix</keyword>
<accession>A0A5J4YSG4</accession>
<proteinExistence type="predicted"/>
<feature type="region of interest" description="Disordered" evidence="1">
    <location>
        <begin position="113"/>
        <end position="144"/>
    </location>
</feature>